<dbReference type="PANTHER" id="PTHR24320:SF283">
    <property type="entry name" value="RETINOL DEHYDROGENASE 11"/>
    <property type="match status" value="1"/>
</dbReference>
<dbReference type="InterPro" id="IPR036291">
    <property type="entry name" value="NAD(P)-bd_dom_sf"/>
</dbReference>
<keyword evidence="2" id="KW-0560">Oxidoreductase</keyword>
<dbReference type="GO" id="GO:0016491">
    <property type="term" value="F:oxidoreductase activity"/>
    <property type="evidence" value="ECO:0007669"/>
    <property type="project" value="UniProtKB-KW"/>
</dbReference>
<dbReference type="SUPFAM" id="SSF51735">
    <property type="entry name" value="NAD(P)-binding Rossmann-fold domains"/>
    <property type="match status" value="1"/>
</dbReference>
<gene>
    <name evidence="3" type="ORF">R3P38DRAFT_3211534</name>
</gene>
<protein>
    <submittedName>
        <fullName evidence="3">Short-chain dehydrogenase/reductase family protein</fullName>
    </submittedName>
</protein>
<dbReference type="PANTHER" id="PTHR24320">
    <property type="entry name" value="RETINOL DEHYDROGENASE"/>
    <property type="match status" value="1"/>
</dbReference>
<proteinExistence type="inferred from homology"/>
<dbReference type="AlphaFoldDB" id="A0AAW0AFR8"/>
<dbReference type="Pfam" id="PF00106">
    <property type="entry name" value="adh_short"/>
    <property type="match status" value="1"/>
</dbReference>
<evidence type="ECO:0000256" key="2">
    <source>
        <dbReference type="ARBA" id="ARBA00023002"/>
    </source>
</evidence>
<dbReference type="Proteomes" id="UP001362999">
    <property type="component" value="Unassembled WGS sequence"/>
</dbReference>
<dbReference type="Gene3D" id="3.40.50.720">
    <property type="entry name" value="NAD(P)-binding Rossmann-like Domain"/>
    <property type="match status" value="1"/>
</dbReference>
<comment type="similarity">
    <text evidence="1">Belongs to the short-chain dehydrogenases/reductases (SDR) family.</text>
</comment>
<name>A0AAW0AFR8_9AGAR</name>
<accession>A0AAW0AFR8</accession>
<organism evidence="3 4">
    <name type="scientific">Favolaschia claudopus</name>
    <dbReference type="NCBI Taxonomy" id="2862362"/>
    <lineage>
        <taxon>Eukaryota</taxon>
        <taxon>Fungi</taxon>
        <taxon>Dikarya</taxon>
        <taxon>Basidiomycota</taxon>
        <taxon>Agaricomycotina</taxon>
        <taxon>Agaricomycetes</taxon>
        <taxon>Agaricomycetidae</taxon>
        <taxon>Agaricales</taxon>
        <taxon>Marasmiineae</taxon>
        <taxon>Mycenaceae</taxon>
        <taxon>Favolaschia</taxon>
    </lineage>
</organism>
<keyword evidence="4" id="KW-1185">Reference proteome</keyword>
<comment type="caution">
    <text evidence="3">The sequence shown here is derived from an EMBL/GenBank/DDBJ whole genome shotgun (WGS) entry which is preliminary data.</text>
</comment>
<sequence length="346" mass="37741">MSDMHMDSLPQFSRHSTADEVADALSEYMKGKNVLITGTSLNGVGFNAAQAIAKYASLVIITGYNAERLKASEDAIRKEMPSANIRSLTLDLSSLTKVREAADEVNSYPEPIHVLIHNAAAAIVPLKLTEDNFDRQIATAHIGPFLFTKLIADKILACESATSISNYIPRVVTVASRGHTGTSVMDFELFKRLDDAEAEAQSKFKYLEAMNGFEIYFQAKSANVLFAKELVKRSGGRINAFSLHPGEVLTNIALKEESKDSFIASGTLNADGTVNTERWDWKTLAEGAATTVAAAFDPRLDDVPGAYLVDCNVTEVAPHCEDPANAEKLWVVTEEAIGEKFTFRNV</sequence>
<evidence type="ECO:0000256" key="1">
    <source>
        <dbReference type="ARBA" id="ARBA00006484"/>
    </source>
</evidence>
<evidence type="ECO:0000313" key="4">
    <source>
        <dbReference type="Proteomes" id="UP001362999"/>
    </source>
</evidence>
<reference evidence="3 4" key="1">
    <citation type="journal article" date="2024" name="J Genomics">
        <title>Draft genome sequencing and assembly of Favolaschia claudopus CIRM-BRFM 2984 isolated from oak limbs.</title>
        <authorList>
            <person name="Navarro D."/>
            <person name="Drula E."/>
            <person name="Chaduli D."/>
            <person name="Cazenave R."/>
            <person name="Ahrendt S."/>
            <person name="Wang J."/>
            <person name="Lipzen A."/>
            <person name="Daum C."/>
            <person name="Barry K."/>
            <person name="Grigoriev I.V."/>
            <person name="Favel A."/>
            <person name="Rosso M.N."/>
            <person name="Martin F."/>
        </authorList>
    </citation>
    <scope>NUCLEOTIDE SEQUENCE [LARGE SCALE GENOMIC DNA]</scope>
    <source>
        <strain evidence="3 4">CIRM-BRFM 2984</strain>
    </source>
</reference>
<evidence type="ECO:0000313" key="3">
    <source>
        <dbReference type="EMBL" id="KAK7007886.1"/>
    </source>
</evidence>
<dbReference type="InterPro" id="IPR002347">
    <property type="entry name" value="SDR_fam"/>
</dbReference>
<dbReference type="EMBL" id="JAWWNJ010000069">
    <property type="protein sequence ID" value="KAK7007886.1"/>
    <property type="molecule type" value="Genomic_DNA"/>
</dbReference>